<keyword evidence="4 7" id="KW-0812">Transmembrane</keyword>
<proteinExistence type="predicted"/>
<evidence type="ECO:0000259" key="8">
    <source>
        <dbReference type="PROSITE" id="PS50850"/>
    </source>
</evidence>
<comment type="caution">
    <text evidence="9">The sequence shown here is derived from an EMBL/GenBank/DDBJ whole genome shotgun (WGS) entry which is preliminary data.</text>
</comment>
<feature type="transmembrane region" description="Helical" evidence="7">
    <location>
        <begin position="273"/>
        <end position="296"/>
    </location>
</feature>
<dbReference type="PANTHER" id="PTHR23517:SF3">
    <property type="entry name" value="INTEGRAL MEMBRANE TRANSPORT PROTEIN"/>
    <property type="match status" value="1"/>
</dbReference>
<evidence type="ECO:0000256" key="4">
    <source>
        <dbReference type="ARBA" id="ARBA00022692"/>
    </source>
</evidence>
<dbReference type="InterPro" id="IPR050171">
    <property type="entry name" value="MFS_Transporters"/>
</dbReference>
<feature type="domain" description="Major facilitator superfamily (MFS) profile" evidence="8">
    <location>
        <begin position="1"/>
        <end position="381"/>
    </location>
</feature>
<feature type="transmembrane region" description="Helical" evidence="7">
    <location>
        <begin position="131"/>
        <end position="152"/>
    </location>
</feature>
<keyword evidence="10" id="KW-1185">Reference proteome</keyword>
<keyword evidence="3" id="KW-1003">Cell membrane</keyword>
<evidence type="ECO:0000313" key="9">
    <source>
        <dbReference type="EMBL" id="MBA2891719.1"/>
    </source>
</evidence>
<accession>A0A7W0CIK8</accession>
<keyword evidence="2" id="KW-0813">Transport</keyword>
<dbReference type="EMBL" id="JACDUR010000003">
    <property type="protein sequence ID" value="MBA2891719.1"/>
    <property type="molecule type" value="Genomic_DNA"/>
</dbReference>
<evidence type="ECO:0000256" key="3">
    <source>
        <dbReference type="ARBA" id="ARBA00022475"/>
    </source>
</evidence>
<dbReference type="PROSITE" id="PS50850">
    <property type="entry name" value="MFS"/>
    <property type="match status" value="1"/>
</dbReference>
<name>A0A7W0CIK8_9ACTN</name>
<dbReference type="Gene3D" id="1.20.1250.20">
    <property type="entry name" value="MFS general substrate transporter like domains"/>
    <property type="match status" value="1"/>
</dbReference>
<dbReference type="InterPro" id="IPR020846">
    <property type="entry name" value="MFS_dom"/>
</dbReference>
<evidence type="ECO:0000256" key="6">
    <source>
        <dbReference type="ARBA" id="ARBA00023136"/>
    </source>
</evidence>
<dbReference type="InterPro" id="IPR011701">
    <property type="entry name" value="MFS"/>
</dbReference>
<feature type="transmembrane region" description="Helical" evidence="7">
    <location>
        <begin position="200"/>
        <end position="225"/>
    </location>
</feature>
<comment type="subcellular location">
    <subcellularLocation>
        <location evidence="1">Cell membrane</location>
        <topology evidence="1">Multi-pass membrane protein</topology>
    </subcellularLocation>
</comment>
<dbReference type="Proteomes" id="UP000530928">
    <property type="component" value="Unassembled WGS sequence"/>
</dbReference>
<dbReference type="GO" id="GO:0022857">
    <property type="term" value="F:transmembrane transporter activity"/>
    <property type="evidence" value="ECO:0007669"/>
    <property type="project" value="InterPro"/>
</dbReference>
<evidence type="ECO:0000256" key="7">
    <source>
        <dbReference type="SAM" id="Phobius"/>
    </source>
</evidence>
<dbReference type="AlphaFoldDB" id="A0A7W0CIK8"/>
<dbReference type="InterPro" id="IPR036259">
    <property type="entry name" value="MFS_trans_sf"/>
</dbReference>
<dbReference type="GO" id="GO:0005886">
    <property type="term" value="C:plasma membrane"/>
    <property type="evidence" value="ECO:0007669"/>
    <property type="project" value="UniProtKB-SubCell"/>
</dbReference>
<evidence type="ECO:0000313" key="10">
    <source>
        <dbReference type="Proteomes" id="UP000530928"/>
    </source>
</evidence>
<reference evidence="9 10" key="1">
    <citation type="submission" date="2020-07" db="EMBL/GenBank/DDBJ databases">
        <title>Genomic Encyclopedia of Type Strains, Phase IV (KMG-IV): sequencing the most valuable type-strain genomes for metagenomic binning, comparative biology and taxonomic classification.</title>
        <authorList>
            <person name="Goeker M."/>
        </authorList>
    </citation>
    <scope>NUCLEOTIDE SEQUENCE [LARGE SCALE GENOMIC DNA]</scope>
    <source>
        <strain evidence="9 10">DSM 45533</strain>
    </source>
</reference>
<feature type="transmembrane region" description="Helical" evidence="7">
    <location>
        <begin position="346"/>
        <end position="372"/>
    </location>
</feature>
<keyword evidence="6 7" id="KW-0472">Membrane</keyword>
<organism evidence="9 10">
    <name type="scientific">Nonomuraea soli</name>
    <dbReference type="NCBI Taxonomy" id="1032476"/>
    <lineage>
        <taxon>Bacteria</taxon>
        <taxon>Bacillati</taxon>
        <taxon>Actinomycetota</taxon>
        <taxon>Actinomycetes</taxon>
        <taxon>Streptosporangiales</taxon>
        <taxon>Streptosporangiaceae</taxon>
        <taxon>Nonomuraea</taxon>
    </lineage>
</organism>
<feature type="transmembrane region" description="Helical" evidence="7">
    <location>
        <begin position="33"/>
        <end position="58"/>
    </location>
</feature>
<evidence type="ECO:0000256" key="2">
    <source>
        <dbReference type="ARBA" id="ARBA00022448"/>
    </source>
</evidence>
<sequence length="409" mass="43032">MTPRRVLALAQLTNSFGDGAYYVTSALYFSRIVGLSAGEIGIGLTAAWAVGALAGMPLGHLADRYGPRRMAVALALVTAASVGFFLLARSFWAFLAVACVYATAQTGLSAARQALLAALVPPAERTRVRAVLQSTSNAGLAVGAAMGGLALHAGTREAFLAVLAMDCASFVIAALVLTRAPSVRGVRGEPRMEVLRDRRYAVVTLVHAVMLLNLPLLSLVIPLWIVQNTTAPAWMVSALLVLNTVSVVLFQVRIARRVNGLGSASLAVRHAGFVMLAACVVFGLSAFGATALFLLLGGALQVFGEMLLASGAWEISFGLAPEGKHGQYQGFFGSGLAVARMLGPALLTWLVLGGGMAGWVALGVVFAASGVLMRRAVKFHDKTIDERNFQDYVHDRTGALPPTRTRSER</sequence>
<protein>
    <submittedName>
        <fullName evidence="9">MFS family permease</fullName>
    </submittedName>
</protein>
<dbReference type="RefSeq" id="WP_181610485.1">
    <property type="nucleotide sequence ID" value="NZ_BAABAM010000002.1"/>
</dbReference>
<dbReference type="SUPFAM" id="SSF103473">
    <property type="entry name" value="MFS general substrate transporter"/>
    <property type="match status" value="1"/>
</dbReference>
<dbReference type="Pfam" id="PF07690">
    <property type="entry name" value="MFS_1"/>
    <property type="match status" value="1"/>
</dbReference>
<feature type="transmembrane region" description="Helical" evidence="7">
    <location>
        <begin position="158"/>
        <end position="180"/>
    </location>
</feature>
<feature type="transmembrane region" description="Helical" evidence="7">
    <location>
        <begin position="70"/>
        <end position="88"/>
    </location>
</feature>
<evidence type="ECO:0000256" key="1">
    <source>
        <dbReference type="ARBA" id="ARBA00004651"/>
    </source>
</evidence>
<dbReference type="PANTHER" id="PTHR23517">
    <property type="entry name" value="RESISTANCE PROTEIN MDTM, PUTATIVE-RELATED-RELATED"/>
    <property type="match status" value="1"/>
</dbReference>
<evidence type="ECO:0000256" key="5">
    <source>
        <dbReference type="ARBA" id="ARBA00022989"/>
    </source>
</evidence>
<feature type="transmembrane region" description="Helical" evidence="7">
    <location>
        <begin position="231"/>
        <end position="252"/>
    </location>
</feature>
<keyword evidence="5 7" id="KW-1133">Transmembrane helix</keyword>
<gene>
    <name evidence="9" type="ORF">HNR30_003060</name>
</gene>